<evidence type="ECO:0000313" key="4">
    <source>
        <dbReference type="EMBL" id="KAF7145075.1"/>
    </source>
</evidence>
<evidence type="ECO:0000259" key="2">
    <source>
        <dbReference type="Pfam" id="PF05699"/>
    </source>
</evidence>
<organism evidence="4 5">
    <name type="scientific">Rhododendron simsii</name>
    <name type="common">Sims's rhododendron</name>
    <dbReference type="NCBI Taxonomy" id="118357"/>
    <lineage>
        <taxon>Eukaryota</taxon>
        <taxon>Viridiplantae</taxon>
        <taxon>Streptophyta</taxon>
        <taxon>Embryophyta</taxon>
        <taxon>Tracheophyta</taxon>
        <taxon>Spermatophyta</taxon>
        <taxon>Magnoliopsida</taxon>
        <taxon>eudicotyledons</taxon>
        <taxon>Gunneridae</taxon>
        <taxon>Pentapetalae</taxon>
        <taxon>asterids</taxon>
        <taxon>Ericales</taxon>
        <taxon>Ericaceae</taxon>
        <taxon>Ericoideae</taxon>
        <taxon>Rhodoreae</taxon>
        <taxon>Rhododendron</taxon>
    </lineage>
</organism>
<proteinExistence type="predicted"/>
<dbReference type="Proteomes" id="UP000626092">
    <property type="component" value="Unassembled WGS sequence"/>
</dbReference>
<gene>
    <name evidence="4" type="ORF">RHSIM_Rhsim04G0244900</name>
</gene>
<dbReference type="InterPro" id="IPR008906">
    <property type="entry name" value="HATC_C_dom"/>
</dbReference>
<reference evidence="4" key="1">
    <citation type="submission" date="2019-11" db="EMBL/GenBank/DDBJ databases">
        <authorList>
            <person name="Liu Y."/>
            <person name="Hou J."/>
            <person name="Li T.-Q."/>
            <person name="Guan C.-H."/>
            <person name="Wu X."/>
            <person name="Wu H.-Z."/>
            <person name="Ling F."/>
            <person name="Zhang R."/>
            <person name="Shi X.-G."/>
            <person name="Ren J.-P."/>
            <person name="Chen E.-F."/>
            <person name="Sun J.-M."/>
        </authorList>
    </citation>
    <scope>NUCLEOTIDE SEQUENCE</scope>
    <source>
        <strain evidence="4">Adult_tree_wgs_1</strain>
        <tissue evidence="4">Leaves</tissue>
    </source>
</reference>
<feature type="region of interest" description="Disordered" evidence="1">
    <location>
        <begin position="680"/>
        <end position="699"/>
    </location>
</feature>
<feature type="domain" description="hAT-like transposase RNase-H fold" evidence="3">
    <location>
        <begin position="371"/>
        <end position="468"/>
    </location>
</feature>
<feature type="region of interest" description="Disordered" evidence="1">
    <location>
        <begin position="476"/>
        <end position="504"/>
    </location>
</feature>
<evidence type="ECO:0000313" key="5">
    <source>
        <dbReference type="Proteomes" id="UP000626092"/>
    </source>
</evidence>
<sequence>MTSRWPVGLNASDTGLLWLFYSSRAYEQTVGLPQSVLSLPFKPLEPGDRDDVDSNSVETINGGLDFDHESDGGHESDNADDVDISDNGSDDEIDPHDVFDEQKACISIAKFFCSAGLPPKTANEYHFRALSNHLNPQFRGSVADIGRYCLETYDEVKAKIKQVLSNLDGQMSLSIDILRYEKRYYYVQDYLCLSAHFIDSNWKMKKWILRFRRDDLKELPHEFLLNAVKEWEIEGKVSVITMPNDHLFDETFELVQDHIIGNRELKLNGRMYRVYCAGDMVSRMVQGAYKPISKTIDIVSELYPFWNSQPLWYLTSFKLKDALELESKGEYSSDFVLDNYKVPSADEWGKVRSICELVDSIYKVTEVLFQAKHPTANIYLYHLRELREILLEKSTSSDVFIQGVAKKMLEKFEKYWKKMYLVLAVAMVMDPRFKMKYLEFTSSEFDDSDGIPGFTTVLEAIRSLFNDYVTQFPEKDYDSNYSTSSESASDLEEEGEEELRDKIEEEPRNLDDVYKLLPDYFQFVQSASRPPKSELDWYLEEPVVPWSHDFNALSWWRSASAKYPVLSKMARNLLGIPLSVATSYEAFYTEPREADERIIRSGPKMVNALMCTKSWQNLQFQPPPFMFGRPSSPPWFGHQGSFPGHQGSFPGFASTPPNSMMRYGGYSGFPGYNGQPGMSNGSYSGFSEHTNTQYPRPSPSYPPPVANVVSHGGQQGSQTAPNFSGAYLQECDLGPVLTAMFPSALVELLRCLFDAKLTHFWPH</sequence>
<feature type="region of interest" description="Disordered" evidence="1">
    <location>
        <begin position="61"/>
        <end position="93"/>
    </location>
</feature>
<dbReference type="AlphaFoldDB" id="A0A834HBI6"/>
<name>A0A834HBI6_RHOSS</name>
<protein>
    <submittedName>
        <fullName evidence="4">Uncharacterized protein</fullName>
    </submittedName>
</protein>
<evidence type="ECO:0000256" key="1">
    <source>
        <dbReference type="SAM" id="MobiDB-lite"/>
    </source>
</evidence>
<dbReference type="PANTHER" id="PTHR23272:SF135">
    <property type="entry name" value="ZINC FINGER BED DOMAIN-CONTAINING PROTEIN DAYSLEEPER-LIKE"/>
    <property type="match status" value="1"/>
</dbReference>
<dbReference type="GO" id="GO:0046983">
    <property type="term" value="F:protein dimerization activity"/>
    <property type="evidence" value="ECO:0007669"/>
    <property type="project" value="InterPro"/>
</dbReference>
<feature type="compositionally biased region" description="Polar residues" evidence="1">
    <location>
        <begin position="680"/>
        <end position="693"/>
    </location>
</feature>
<accession>A0A834HBI6</accession>
<feature type="compositionally biased region" description="Acidic residues" evidence="1">
    <location>
        <begin position="489"/>
        <end position="498"/>
    </location>
</feature>
<evidence type="ECO:0000259" key="3">
    <source>
        <dbReference type="Pfam" id="PF14372"/>
    </source>
</evidence>
<dbReference type="Pfam" id="PF14372">
    <property type="entry name" value="hAT-like_RNase-H"/>
    <property type="match status" value="1"/>
</dbReference>
<keyword evidence="5" id="KW-1185">Reference proteome</keyword>
<dbReference type="EMBL" id="WJXA01000004">
    <property type="protein sequence ID" value="KAF7145075.1"/>
    <property type="molecule type" value="Genomic_DNA"/>
</dbReference>
<comment type="caution">
    <text evidence="4">The sequence shown here is derived from an EMBL/GenBank/DDBJ whole genome shotgun (WGS) entry which is preliminary data.</text>
</comment>
<dbReference type="SUPFAM" id="SSF53098">
    <property type="entry name" value="Ribonuclease H-like"/>
    <property type="match status" value="1"/>
</dbReference>
<dbReference type="InterPro" id="IPR012337">
    <property type="entry name" value="RNaseH-like_sf"/>
</dbReference>
<dbReference type="PANTHER" id="PTHR23272">
    <property type="entry name" value="BED FINGER-RELATED"/>
    <property type="match status" value="1"/>
</dbReference>
<feature type="domain" description="HAT C-terminal dimerisation" evidence="2">
    <location>
        <begin position="534"/>
        <end position="615"/>
    </location>
</feature>
<dbReference type="InterPro" id="IPR025525">
    <property type="entry name" value="hAT-like_transposase_RNase-H"/>
</dbReference>
<feature type="compositionally biased region" description="Basic and acidic residues" evidence="1">
    <location>
        <begin position="65"/>
        <end position="77"/>
    </location>
</feature>
<dbReference type="Pfam" id="PF05699">
    <property type="entry name" value="Dimer_Tnp_hAT"/>
    <property type="match status" value="1"/>
</dbReference>
<dbReference type="OrthoDB" id="1607513at2759"/>
<feature type="compositionally biased region" description="Acidic residues" evidence="1">
    <location>
        <begin position="78"/>
        <end position="93"/>
    </location>
</feature>
<dbReference type="GO" id="GO:0003677">
    <property type="term" value="F:DNA binding"/>
    <property type="evidence" value="ECO:0007669"/>
    <property type="project" value="InterPro"/>
</dbReference>